<dbReference type="OrthoDB" id="9788270at2"/>
<dbReference type="GO" id="GO:0019284">
    <property type="term" value="P:L-methionine salvage from S-adenosylmethionine"/>
    <property type="evidence" value="ECO:0007669"/>
    <property type="project" value="TreeGrafter"/>
</dbReference>
<dbReference type="eggNOG" id="COG0775">
    <property type="taxonomic scope" value="Bacteria"/>
</dbReference>
<comment type="function">
    <text evidence="1">Catalyzes the hydrolysis of futalosine (FL) to dehypoxanthine futalosine (DHFL) and hypoxanthine, a step in the biosynthesis of menaquinone (MK, vitamin K2).</text>
</comment>
<dbReference type="HOGENOM" id="CLU_031248_3_1_0"/>
<comment type="pathway">
    <text evidence="1">Quinol/quinone metabolism; menaquinone biosynthesis.</text>
</comment>
<gene>
    <name evidence="1" type="primary">mqnB</name>
    <name evidence="4" type="ordered locus">Marky_0101</name>
</gene>
<dbReference type="NCBIfam" id="TIGR03664">
    <property type="entry name" value="fut_nucase"/>
    <property type="match status" value="1"/>
</dbReference>
<dbReference type="Proteomes" id="UP000007030">
    <property type="component" value="Chromosome"/>
</dbReference>
<name>F2NLN4_MARHT</name>
<feature type="domain" description="Nucleoside phosphorylase" evidence="3">
    <location>
        <begin position="21"/>
        <end position="217"/>
    </location>
</feature>
<dbReference type="UniPathway" id="UPA00079"/>
<dbReference type="GO" id="GO:0005829">
    <property type="term" value="C:cytosol"/>
    <property type="evidence" value="ECO:0007669"/>
    <property type="project" value="TreeGrafter"/>
</dbReference>
<evidence type="ECO:0000256" key="1">
    <source>
        <dbReference type="HAMAP-Rule" id="MF_00991"/>
    </source>
</evidence>
<dbReference type="EMBL" id="CP002630">
    <property type="protein sequence ID" value="AEB10864.1"/>
    <property type="molecule type" value="Genomic_DNA"/>
</dbReference>
<keyword evidence="1" id="KW-0474">Menaquinone biosynthesis</keyword>
<proteinExistence type="inferred from homology"/>
<dbReference type="SUPFAM" id="SSF53167">
    <property type="entry name" value="Purine and uridine phosphorylases"/>
    <property type="match status" value="1"/>
</dbReference>
<dbReference type="InterPro" id="IPR019963">
    <property type="entry name" value="FL_hydrolase_MqnB"/>
</dbReference>
<evidence type="ECO:0000313" key="4">
    <source>
        <dbReference type="EMBL" id="AEB10864.1"/>
    </source>
</evidence>
<evidence type="ECO:0000256" key="2">
    <source>
        <dbReference type="NCBIfam" id="TIGR03664"/>
    </source>
</evidence>
<dbReference type="STRING" id="869210.Marky_0101"/>
<dbReference type="GO" id="GO:0009234">
    <property type="term" value="P:menaquinone biosynthetic process"/>
    <property type="evidence" value="ECO:0007669"/>
    <property type="project" value="UniProtKB-UniRule"/>
</dbReference>
<comment type="catalytic activity">
    <reaction evidence="1">
        <text>futalosine + H2O = dehypoxanthine futalosine + hypoxanthine</text>
        <dbReference type="Rhea" id="RHEA:25904"/>
        <dbReference type="ChEBI" id="CHEBI:15377"/>
        <dbReference type="ChEBI" id="CHEBI:17368"/>
        <dbReference type="ChEBI" id="CHEBI:58863"/>
        <dbReference type="ChEBI" id="CHEBI:58864"/>
        <dbReference type="EC" id="3.2.2.26"/>
    </reaction>
</comment>
<dbReference type="InterPro" id="IPR035994">
    <property type="entry name" value="Nucleoside_phosphorylase_sf"/>
</dbReference>
<dbReference type="GO" id="GO:0008782">
    <property type="term" value="F:adenosylhomocysteine nucleosidase activity"/>
    <property type="evidence" value="ECO:0007669"/>
    <property type="project" value="TreeGrafter"/>
</dbReference>
<sequence length="219" mass="23257">MLLLSATPREAAFLEAWAEEAFTYRGRKGLKGAGWVWLETGIGKVNAAMTLAAYAQAHPVDRVLMIGIGGAYPGSGLEPGALALASEEVQADLGLVEGGMAALGFPTLVVAGEAYHNRFPTDPDWTRELAEALGLTPVSFLTRDLVSETLEEARAWAERWGAAVENMEGAGAAQACRWLGLPFAELRAISNPAGVRDRRAWRLSQALGALEAALAALLR</sequence>
<keyword evidence="5" id="KW-1185">Reference proteome</keyword>
<reference evidence="4 5" key="1">
    <citation type="journal article" date="2012" name="Stand. Genomic Sci.">
        <title>Complete genome sequence of the aerobic, heterotroph Marinithermus hydrothermalis type strain (T1(T)) from a deep-sea hydrothermal vent chimney.</title>
        <authorList>
            <person name="Copeland A."/>
            <person name="Gu W."/>
            <person name="Yasawong M."/>
            <person name="Lapidus A."/>
            <person name="Lucas S."/>
            <person name="Deshpande S."/>
            <person name="Pagani I."/>
            <person name="Tapia R."/>
            <person name="Cheng J.F."/>
            <person name="Goodwin L.A."/>
            <person name="Pitluck S."/>
            <person name="Liolios K."/>
            <person name="Ivanova N."/>
            <person name="Mavromatis K."/>
            <person name="Mikhailova N."/>
            <person name="Pati A."/>
            <person name="Chen A."/>
            <person name="Palaniappan K."/>
            <person name="Land M."/>
            <person name="Pan C."/>
            <person name="Brambilla E.M."/>
            <person name="Rohde M."/>
            <person name="Tindall B.J."/>
            <person name="Sikorski J."/>
            <person name="Goker M."/>
            <person name="Detter J.C."/>
            <person name="Bristow J."/>
            <person name="Eisen J.A."/>
            <person name="Markowitz V."/>
            <person name="Hugenholtz P."/>
            <person name="Kyrpides N.C."/>
            <person name="Klenk H.P."/>
            <person name="Woyke T."/>
        </authorList>
    </citation>
    <scope>NUCLEOTIDE SEQUENCE [LARGE SCALE GENOMIC DNA]</scope>
    <source>
        <strain evidence="5">DSM 14884 / JCM 11576 / T1</strain>
    </source>
</reference>
<dbReference type="Pfam" id="PF01048">
    <property type="entry name" value="PNP_UDP_1"/>
    <property type="match status" value="1"/>
</dbReference>
<dbReference type="AlphaFoldDB" id="F2NLN4"/>
<dbReference type="Gene3D" id="3.40.50.1580">
    <property type="entry name" value="Nucleoside phosphorylase domain"/>
    <property type="match status" value="1"/>
</dbReference>
<dbReference type="RefSeq" id="WP_013702919.1">
    <property type="nucleotide sequence ID" value="NC_015387.1"/>
</dbReference>
<dbReference type="EC" id="3.2.2.26" evidence="1 2"/>
<dbReference type="GO" id="GO:0009116">
    <property type="term" value="P:nucleoside metabolic process"/>
    <property type="evidence" value="ECO:0007669"/>
    <property type="project" value="InterPro"/>
</dbReference>
<comment type="similarity">
    <text evidence="1">Belongs to the PNP/UDP phosphorylase family. Futalosine hydrolase subfamily.</text>
</comment>
<evidence type="ECO:0000259" key="3">
    <source>
        <dbReference type="Pfam" id="PF01048"/>
    </source>
</evidence>
<dbReference type="InterPro" id="IPR000845">
    <property type="entry name" value="Nucleoside_phosphorylase_d"/>
</dbReference>
<dbReference type="KEGG" id="mhd:Marky_0101"/>
<dbReference type="PANTHER" id="PTHR46832">
    <property type="entry name" value="5'-METHYLTHIOADENOSINE/S-ADENOSYLHOMOCYSTEINE NUCLEOSIDASE"/>
    <property type="match status" value="1"/>
</dbReference>
<keyword evidence="1" id="KW-0378">Hydrolase</keyword>
<protein>
    <recommendedName>
        <fullName evidence="1 2">Futalosine hydrolase</fullName>
        <shortName evidence="1">FL hydrolase</shortName>
        <ecNumber evidence="1 2">3.2.2.26</ecNumber>
    </recommendedName>
    <alternativeName>
        <fullName evidence="1">Futalosine nucleosidase</fullName>
    </alternativeName>
    <alternativeName>
        <fullName evidence="1">Menaquinone biosynthetic enzyme MqnB</fullName>
    </alternativeName>
</protein>
<dbReference type="HAMAP" id="MF_00991">
    <property type="entry name" value="MqnB"/>
    <property type="match status" value="1"/>
</dbReference>
<dbReference type="GO" id="GO:0008930">
    <property type="term" value="F:methylthioadenosine nucleosidase activity"/>
    <property type="evidence" value="ECO:0007669"/>
    <property type="project" value="TreeGrafter"/>
</dbReference>
<dbReference type="PANTHER" id="PTHR46832:SF2">
    <property type="entry name" value="FUTALOSINE HYDROLASE"/>
    <property type="match status" value="1"/>
</dbReference>
<organism evidence="4 5">
    <name type="scientific">Marinithermus hydrothermalis (strain DSM 14884 / JCM 11576 / T1)</name>
    <dbReference type="NCBI Taxonomy" id="869210"/>
    <lineage>
        <taxon>Bacteria</taxon>
        <taxon>Thermotogati</taxon>
        <taxon>Deinococcota</taxon>
        <taxon>Deinococci</taxon>
        <taxon>Thermales</taxon>
        <taxon>Thermaceae</taxon>
        <taxon>Marinithermus</taxon>
    </lineage>
</organism>
<dbReference type="CDD" id="cd17766">
    <property type="entry name" value="futalosine_nucleosidase_MqnB"/>
    <property type="match status" value="1"/>
</dbReference>
<evidence type="ECO:0000313" key="5">
    <source>
        <dbReference type="Proteomes" id="UP000007030"/>
    </source>
</evidence>
<accession>F2NLN4</accession>